<reference evidence="1" key="2">
    <citation type="journal article" date="2023" name="Int. J. Mol. Sci.">
        <title>De Novo Assembly and Annotation of 11 Diverse Shrub Willow (Salix) Genomes Reveals Novel Gene Organization in Sex-Linked Regions.</title>
        <authorList>
            <person name="Hyden B."/>
            <person name="Feng K."/>
            <person name="Yates T.B."/>
            <person name="Jawdy S."/>
            <person name="Cereghino C."/>
            <person name="Smart L.B."/>
            <person name="Muchero W."/>
        </authorList>
    </citation>
    <scope>NUCLEOTIDE SEQUENCE</scope>
    <source>
        <tissue evidence="1">Shoot tip</tissue>
    </source>
</reference>
<dbReference type="Proteomes" id="UP001151532">
    <property type="component" value="Chromosome 5"/>
</dbReference>
<proteinExistence type="predicted"/>
<accession>A0A9Q0WYQ7</accession>
<sequence length="66" mass="7859">MGKMRRGQTKEAVKYVERLIDIEPEEVEWRLLEALCYEMMGQLSKAKTLFKEILKERPLLLRALHV</sequence>
<dbReference type="InterPro" id="IPR011990">
    <property type="entry name" value="TPR-like_helical_dom_sf"/>
</dbReference>
<evidence type="ECO:0008006" key="3">
    <source>
        <dbReference type="Google" id="ProtNLM"/>
    </source>
</evidence>
<keyword evidence="2" id="KW-1185">Reference proteome</keyword>
<organism evidence="1 2">
    <name type="scientific">Salix purpurea</name>
    <name type="common">Purple osier willow</name>
    <dbReference type="NCBI Taxonomy" id="77065"/>
    <lineage>
        <taxon>Eukaryota</taxon>
        <taxon>Viridiplantae</taxon>
        <taxon>Streptophyta</taxon>
        <taxon>Embryophyta</taxon>
        <taxon>Tracheophyta</taxon>
        <taxon>Spermatophyta</taxon>
        <taxon>Magnoliopsida</taxon>
        <taxon>eudicotyledons</taxon>
        <taxon>Gunneridae</taxon>
        <taxon>Pentapetalae</taxon>
        <taxon>rosids</taxon>
        <taxon>fabids</taxon>
        <taxon>Malpighiales</taxon>
        <taxon>Salicaceae</taxon>
        <taxon>Saliceae</taxon>
        <taxon>Salix</taxon>
    </lineage>
</organism>
<evidence type="ECO:0000313" key="2">
    <source>
        <dbReference type="Proteomes" id="UP001151532"/>
    </source>
</evidence>
<name>A0A9Q0WYQ7_SALPP</name>
<dbReference type="EMBL" id="JAPFFK010000002">
    <property type="protein sequence ID" value="KAJ6774936.1"/>
    <property type="molecule type" value="Genomic_DNA"/>
</dbReference>
<dbReference type="Pfam" id="PF14559">
    <property type="entry name" value="TPR_19"/>
    <property type="match status" value="1"/>
</dbReference>
<protein>
    <recommendedName>
        <fullName evidence="3">Tetratricopeptide repeat protein</fullName>
    </recommendedName>
</protein>
<dbReference type="SUPFAM" id="SSF48452">
    <property type="entry name" value="TPR-like"/>
    <property type="match status" value="1"/>
</dbReference>
<reference evidence="1" key="1">
    <citation type="submission" date="2022-11" db="EMBL/GenBank/DDBJ databases">
        <authorList>
            <person name="Hyden B.L."/>
            <person name="Feng K."/>
            <person name="Yates T."/>
            <person name="Jawdy S."/>
            <person name="Smart L.B."/>
            <person name="Muchero W."/>
        </authorList>
    </citation>
    <scope>NUCLEOTIDE SEQUENCE</scope>
    <source>
        <tissue evidence="1">Shoot tip</tissue>
    </source>
</reference>
<dbReference type="Gene3D" id="1.25.40.10">
    <property type="entry name" value="Tetratricopeptide repeat domain"/>
    <property type="match status" value="1"/>
</dbReference>
<evidence type="ECO:0000313" key="1">
    <source>
        <dbReference type="EMBL" id="KAJ6774936.1"/>
    </source>
</evidence>
<dbReference type="AlphaFoldDB" id="A0A9Q0WYQ7"/>
<dbReference type="OrthoDB" id="2012659at2759"/>
<comment type="caution">
    <text evidence="1">The sequence shown here is derived from an EMBL/GenBank/DDBJ whole genome shotgun (WGS) entry which is preliminary data.</text>
</comment>
<gene>
    <name evidence="1" type="ORF">OIU79_018174</name>
</gene>